<keyword evidence="5 10" id="KW-0808">Transferase</keyword>
<dbReference type="PANTHER" id="PTHR11806:SF2">
    <property type="entry name" value="METHYLENETETRAHYDROFOLATE--TRNA-(URACIL-5-)-METHYLTRANSFERASE TRMFO"/>
    <property type="match status" value="1"/>
</dbReference>
<dbReference type="AlphaFoldDB" id="S0EYU6"/>
<dbReference type="NCBIfam" id="TIGR00137">
    <property type="entry name" value="gid_trmFO"/>
    <property type="match status" value="1"/>
</dbReference>
<evidence type="ECO:0000256" key="9">
    <source>
        <dbReference type="ARBA" id="ARBA00023027"/>
    </source>
</evidence>
<protein>
    <recommendedName>
        <fullName evidence="10">Methylenetetrahydrofolate--tRNA-(uracil-5-)-methyltransferase TrmFO</fullName>
        <ecNumber evidence="10">2.1.1.74</ecNumber>
    </recommendedName>
    <alternativeName>
        <fullName evidence="10">Folate-dependent tRNA (uracil-5-)-methyltransferase</fullName>
    </alternativeName>
    <alternativeName>
        <fullName evidence="10">Folate-dependent tRNA(M-5-U54)-methyltransferase</fullName>
    </alternativeName>
</protein>
<dbReference type="InterPro" id="IPR040131">
    <property type="entry name" value="MnmG_N"/>
</dbReference>
<dbReference type="HOGENOM" id="CLU_033057_1_0_0"/>
<dbReference type="FunCoup" id="S0EYU6">
    <property type="interactions" value="10"/>
</dbReference>
<dbReference type="KEGG" id="ccz:CCALI_01397"/>
<comment type="subcellular location">
    <subcellularLocation>
        <location evidence="10">Cytoplasm</location>
    </subcellularLocation>
</comment>
<comment type="catalytic activity">
    <reaction evidence="10">
        <text>uridine(54) in tRNA + (6R)-5,10-methylene-5,6,7,8-tetrahydrofolate + NADPH + H(+) = 5-methyluridine(54) in tRNA + (6S)-5,6,7,8-tetrahydrofolate + NADP(+)</text>
        <dbReference type="Rhea" id="RHEA:62372"/>
        <dbReference type="Rhea" id="RHEA-COMP:10167"/>
        <dbReference type="Rhea" id="RHEA-COMP:10193"/>
        <dbReference type="ChEBI" id="CHEBI:15378"/>
        <dbReference type="ChEBI" id="CHEBI:15636"/>
        <dbReference type="ChEBI" id="CHEBI:57453"/>
        <dbReference type="ChEBI" id="CHEBI:57783"/>
        <dbReference type="ChEBI" id="CHEBI:58349"/>
        <dbReference type="ChEBI" id="CHEBI:65315"/>
        <dbReference type="ChEBI" id="CHEBI:74447"/>
        <dbReference type="EC" id="2.1.1.74"/>
    </reaction>
</comment>
<dbReference type="GO" id="GO:0002098">
    <property type="term" value="P:tRNA wobble uridine modification"/>
    <property type="evidence" value="ECO:0007669"/>
    <property type="project" value="TreeGrafter"/>
</dbReference>
<dbReference type="InParanoid" id="S0EYU6"/>
<keyword evidence="13" id="KW-1185">Reference proteome</keyword>
<evidence type="ECO:0000256" key="4">
    <source>
        <dbReference type="ARBA" id="ARBA00022630"/>
    </source>
</evidence>
<keyword evidence="2 10" id="KW-0963">Cytoplasm</keyword>
<dbReference type="InterPro" id="IPR002218">
    <property type="entry name" value="MnmG-rel"/>
</dbReference>
<reference evidence="13" key="1">
    <citation type="submission" date="2013-03" db="EMBL/GenBank/DDBJ databases">
        <title>Genome sequence of Chthonomonas calidirosea, the first sequenced genome from the Armatimonadetes phylum (formally candidate division OP10).</title>
        <authorList>
            <person name="Lee K.C.Y."/>
            <person name="Morgan X.C."/>
            <person name="Dunfield P.F."/>
            <person name="Tamas I."/>
            <person name="Houghton K.M."/>
            <person name="Vyssotski M."/>
            <person name="Ryan J.L.J."/>
            <person name="Lagutin K."/>
            <person name="McDonald I.R."/>
            <person name="Stott M.B."/>
        </authorList>
    </citation>
    <scope>NUCLEOTIDE SEQUENCE [LARGE SCALE GENOMIC DNA]</scope>
    <source>
        <strain evidence="13">DSM 23976 / ICMP 18418 / T49</strain>
    </source>
</reference>
<keyword evidence="6 10" id="KW-0819">tRNA processing</keyword>
<evidence type="ECO:0000256" key="6">
    <source>
        <dbReference type="ARBA" id="ARBA00022694"/>
    </source>
</evidence>
<dbReference type="InterPro" id="IPR036188">
    <property type="entry name" value="FAD/NAD-bd_sf"/>
</dbReference>
<feature type="domain" description="MnmG N-terminal" evidence="11">
    <location>
        <begin position="4"/>
        <end position="391"/>
    </location>
</feature>
<dbReference type="NCBIfam" id="NF003739">
    <property type="entry name" value="PRK05335.1"/>
    <property type="match status" value="1"/>
</dbReference>
<gene>
    <name evidence="10" type="primary">trmFO</name>
    <name evidence="12" type="ORF">CCALI_01397</name>
</gene>
<comment type="catalytic activity">
    <reaction evidence="10">
        <text>uridine(54) in tRNA + (6R)-5,10-methylene-5,6,7,8-tetrahydrofolate + NADH + H(+) = 5-methyluridine(54) in tRNA + (6S)-5,6,7,8-tetrahydrofolate + NAD(+)</text>
        <dbReference type="Rhea" id="RHEA:16873"/>
        <dbReference type="Rhea" id="RHEA-COMP:10167"/>
        <dbReference type="Rhea" id="RHEA-COMP:10193"/>
        <dbReference type="ChEBI" id="CHEBI:15378"/>
        <dbReference type="ChEBI" id="CHEBI:15636"/>
        <dbReference type="ChEBI" id="CHEBI:57453"/>
        <dbReference type="ChEBI" id="CHEBI:57540"/>
        <dbReference type="ChEBI" id="CHEBI:57945"/>
        <dbReference type="ChEBI" id="CHEBI:65315"/>
        <dbReference type="ChEBI" id="CHEBI:74447"/>
        <dbReference type="EC" id="2.1.1.74"/>
    </reaction>
</comment>
<sequence>METITVVGGGFAGVEAAWACAQRGAKVHLYEMRPKRQTPVHRTANLAELVCSNSFKSTLLTNASGVLKEEMRRLGSLILPIAQRHAVPAGEALAVDRERFACDVTAAIESHPNITVIREEVTQLPEARPLILATGPLTSDALAQELKQLTDNTALSFYDAVAPTVLGESLDWSRLFRASRRGRGARQEGVGGEATAECATETAISADYLNCPLTKEEYMAFWEALCHAELAPLHDFEQAEPAQKMVFFEMCVPIEELARRGPRTLLYGPMKPIGLIDPRTGKRPYAVVQLRQENREGTLWGMVGFQTRLKWGEQKRIFRMIPGLENAEFVRYGVMHRNTYVNAPLVLTAHAELRKHPGIFLAGQITGVEGYLESAAIGMIAGINALRWLKGLPPAVPPKITVLGALCHYLVEADPKHFAPMNANWGLVPELQGLTVRDKREKARLKAERALEAISAFAQQIEADWK</sequence>
<evidence type="ECO:0000313" key="12">
    <source>
        <dbReference type="EMBL" id="CCW35214.1"/>
    </source>
</evidence>
<dbReference type="RefSeq" id="WP_016482753.1">
    <property type="nucleotide sequence ID" value="NC_021487.1"/>
</dbReference>
<dbReference type="PROSITE" id="PS01281">
    <property type="entry name" value="GIDA_2"/>
    <property type="match status" value="1"/>
</dbReference>
<dbReference type="OrthoDB" id="9803114at2"/>
<dbReference type="PATRIC" id="fig|1303518.3.peg.1428"/>
<keyword evidence="8 10" id="KW-0521">NADP</keyword>
<dbReference type="PANTHER" id="PTHR11806">
    <property type="entry name" value="GLUCOSE INHIBITED DIVISION PROTEIN A"/>
    <property type="match status" value="1"/>
</dbReference>
<evidence type="ECO:0000256" key="7">
    <source>
        <dbReference type="ARBA" id="ARBA00022827"/>
    </source>
</evidence>
<dbReference type="GO" id="GO:0050660">
    <property type="term" value="F:flavin adenine dinucleotide binding"/>
    <property type="evidence" value="ECO:0007669"/>
    <property type="project" value="UniProtKB-UniRule"/>
</dbReference>
<dbReference type="STRING" id="454171.CP488_02699"/>
<evidence type="ECO:0000256" key="3">
    <source>
        <dbReference type="ARBA" id="ARBA00022603"/>
    </source>
</evidence>
<evidence type="ECO:0000256" key="8">
    <source>
        <dbReference type="ARBA" id="ARBA00022857"/>
    </source>
</evidence>
<comment type="caution">
    <text evidence="10">Lacks conserved residue(s) required for the propagation of feature annotation.</text>
</comment>
<evidence type="ECO:0000313" key="13">
    <source>
        <dbReference type="Proteomes" id="UP000014227"/>
    </source>
</evidence>
<dbReference type="InterPro" id="IPR004417">
    <property type="entry name" value="TrmFO"/>
</dbReference>
<dbReference type="HAMAP" id="MF_01037">
    <property type="entry name" value="TrmFO"/>
    <property type="match status" value="1"/>
</dbReference>
<keyword evidence="7 10" id="KW-0274">FAD</keyword>
<dbReference type="SUPFAM" id="SSF51905">
    <property type="entry name" value="FAD/NAD(P)-binding domain"/>
    <property type="match status" value="1"/>
</dbReference>
<comment type="cofactor">
    <cofactor evidence="1 10">
        <name>FAD</name>
        <dbReference type="ChEBI" id="CHEBI:57692"/>
    </cofactor>
</comment>
<evidence type="ECO:0000256" key="2">
    <source>
        <dbReference type="ARBA" id="ARBA00022490"/>
    </source>
</evidence>
<comment type="similarity">
    <text evidence="10">Belongs to the MnmG family. TrmFO subfamily.</text>
</comment>
<dbReference type="eggNOG" id="COG1206">
    <property type="taxonomic scope" value="Bacteria"/>
</dbReference>
<dbReference type="GO" id="GO:0005829">
    <property type="term" value="C:cytosol"/>
    <property type="evidence" value="ECO:0007669"/>
    <property type="project" value="TreeGrafter"/>
</dbReference>
<dbReference type="Gene3D" id="3.50.50.60">
    <property type="entry name" value="FAD/NAD(P)-binding domain"/>
    <property type="match status" value="2"/>
</dbReference>
<dbReference type="GO" id="GO:0030488">
    <property type="term" value="P:tRNA methylation"/>
    <property type="evidence" value="ECO:0007669"/>
    <property type="project" value="TreeGrafter"/>
</dbReference>
<proteinExistence type="inferred from homology"/>
<keyword evidence="4 10" id="KW-0285">Flavoprotein</keyword>
<dbReference type="EC" id="2.1.1.74" evidence="10"/>
<comment type="function">
    <text evidence="10">Catalyzes the folate-dependent formation of 5-methyl-uridine at position 54 (M-5-U54) in all tRNAs.</text>
</comment>
<name>S0EYU6_CHTCT</name>
<dbReference type="Proteomes" id="UP000014227">
    <property type="component" value="Chromosome I"/>
</dbReference>
<dbReference type="EMBL" id="HF951689">
    <property type="protein sequence ID" value="CCW35214.1"/>
    <property type="molecule type" value="Genomic_DNA"/>
</dbReference>
<keyword evidence="9 10" id="KW-0520">NAD</keyword>
<dbReference type="Pfam" id="PF01134">
    <property type="entry name" value="GIDA"/>
    <property type="match status" value="1"/>
</dbReference>
<evidence type="ECO:0000256" key="5">
    <source>
        <dbReference type="ARBA" id="ARBA00022679"/>
    </source>
</evidence>
<dbReference type="InterPro" id="IPR020595">
    <property type="entry name" value="MnmG-rel_CS"/>
</dbReference>
<evidence type="ECO:0000256" key="1">
    <source>
        <dbReference type="ARBA" id="ARBA00001974"/>
    </source>
</evidence>
<evidence type="ECO:0000256" key="10">
    <source>
        <dbReference type="HAMAP-Rule" id="MF_01037"/>
    </source>
</evidence>
<dbReference type="GO" id="GO:0047151">
    <property type="term" value="F:tRNA (uracil(54)-C5)-methyltransferase activity, 5,10-methylenetetrahydrofolate-dependent"/>
    <property type="evidence" value="ECO:0007669"/>
    <property type="project" value="UniProtKB-UniRule"/>
</dbReference>
<evidence type="ECO:0000259" key="11">
    <source>
        <dbReference type="Pfam" id="PF01134"/>
    </source>
</evidence>
<accession>S0EYU6</accession>
<organism evidence="12 13">
    <name type="scientific">Chthonomonas calidirosea (strain DSM 23976 / ICMP 18418 / T49)</name>
    <dbReference type="NCBI Taxonomy" id="1303518"/>
    <lineage>
        <taxon>Bacteria</taxon>
        <taxon>Bacillati</taxon>
        <taxon>Armatimonadota</taxon>
        <taxon>Chthonomonadia</taxon>
        <taxon>Chthonomonadales</taxon>
        <taxon>Chthonomonadaceae</taxon>
        <taxon>Chthonomonas</taxon>
    </lineage>
</organism>
<keyword evidence="3 10" id="KW-0489">Methyltransferase</keyword>